<comment type="caution">
    <text evidence="2">The sequence shown here is derived from an EMBL/GenBank/DDBJ whole genome shotgun (WGS) entry which is preliminary data.</text>
</comment>
<evidence type="ECO:0008006" key="4">
    <source>
        <dbReference type="Google" id="ProtNLM"/>
    </source>
</evidence>
<dbReference type="EMBL" id="JACIFF010000001">
    <property type="protein sequence ID" value="MBB4078157.1"/>
    <property type="molecule type" value="Genomic_DNA"/>
</dbReference>
<keyword evidence="3" id="KW-1185">Reference proteome</keyword>
<reference evidence="2 3" key="1">
    <citation type="submission" date="2020-08" db="EMBL/GenBank/DDBJ databases">
        <title>Genomic Encyclopedia of Type Strains, Phase IV (KMG-IV): sequencing the most valuable type-strain genomes for metagenomic binning, comparative biology and taxonomic classification.</title>
        <authorList>
            <person name="Goeker M."/>
        </authorList>
    </citation>
    <scope>NUCLEOTIDE SEQUENCE [LARGE SCALE GENOMIC DNA]</scope>
    <source>
        <strain evidence="2 3">DSM 105137</strain>
    </source>
</reference>
<dbReference type="Proteomes" id="UP000576209">
    <property type="component" value="Unassembled WGS sequence"/>
</dbReference>
<dbReference type="Pfam" id="PF11297">
    <property type="entry name" value="DUF3098"/>
    <property type="match status" value="1"/>
</dbReference>
<protein>
    <recommendedName>
        <fullName evidence="4">DUF3098 domain-containing protein</fullName>
    </recommendedName>
</protein>
<keyword evidence="1" id="KW-0812">Transmembrane</keyword>
<accession>A0A840E4V6</accession>
<keyword evidence="1" id="KW-0472">Membrane</keyword>
<organism evidence="2 3">
    <name type="scientific">Neolewinella aquimaris</name>
    <dbReference type="NCBI Taxonomy" id="1835722"/>
    <lineage>
        <taxon>Bacteria</taxon>
        <taxon>Pseudomonadati</taxon>
        <taxon>Bacteroidota</taxon>
        <taxon>Saprospiria</taxon>
        <taxon>Saprospirales</taxon>
        <taxon>Lewinellaceae</taxon>
        <taxon>Neolewinella</taxon>
    </lineage>
</organism>
<dbReference type="RefSeq" id="WP_183494379.1">
    <property type="nucleotide sequence ID" value="NZ_JACIFF010000001.1"/>
</dbReference>
<keyword evidence="1" id="KW-1133">Transmembrane helix</keyword>
<feature type="transmembrane region" description="Helical" evidence="1">
    <location>
        <begin position="51"/>
        <end position="70"/>
    </location>
</feature>
<sequence>MSKRNKQKNRSGTVAEPAAEPVRIVATPKVKDSRAAPDRAVRPLVFGSETYKWLGIGFLLVVVGFLLMIGGRDADPSVFDAEAIYSFRRITLAPLIILAGLGVTTYAIFKK</sequence>
<evidence type="ECO:0000313" key="3">
    <source>
        <dbReference type="Proteomes" id="UP000576209"/>
    </source>
</evidence>
<dbReference type="InterPro" id="IPR021448">
    <property type="entry name" value="DUF3098"/>
</dbReference>
<evidence type="ECO:0000256" key="1">
    <source>
        <dbReference type="SAM" id="Phobius"/>
    </source>
</evidence>
<dbReference type="AlphaFoldDB" id="A0A840E4V6"/>
<feature type="transmembrane region" description="Helical" evidence="1">
    <location>
        <begin position="90"/>
        <end position="109"/>
    </location>
</feature>
<gene>
    <name evidence="2" type="ORF">GGR28_000758</name>
</gene>
<name>A0A840E4V6_9BACT</name>
<evidence type="ECO:0000313" key="2">
    <source>
        <dbReference type="EMBL" id="MBB4078157.1"/>
    </source>
</evidence>
<proteinExistence type="predicted"/>